<dbReference type="GO" id="GO:0016787">
    <property type="term" value="F:hydrolase activity"/>
    <property type="evidence" value="ECO:0007669"/>
    <property type="project" value="UniProtKB-KW"/>
</dbReference>
<dbReference type="PANTHER" id="PTHR34698:SF2">
    <property type="entry name" value="5-OXOPROLINASE SUBUNIT B"/>
    <property type="match status" value="1"/>
</dbReference>
<dbReference type="SUPFAM" id="SSF50891">
    <property type="entry name" value="Cyclophilin-like"/>
    <property type="match status" value="1"/>
</dbReference>
<gene>
    <name evidence="5" type="ORF">GA0074695_5856</name>
</gene>
<evidence type="ECO:0000259" key="4">
    <source>
        <dbReference type="SMART" id="SM00796"/>
    </source>
</evidence>
<evidence type="ECO:0000256" key="3">
    <source>
        <dbReference type="ARBA" id="ARBA00022840"/>
    </source>
</evidence>
<keyword evidence="2" id="KW-0378">Hydrolase</keyword>
<dbReference type="InterPro" id="IPR003833">
    <property type="entry name" value="CT_C_D"/>
</dbReference>
<dbReference type="Proteomes" id="UP000198242">
    <property type="component" value="Chromosome I"/>
</dbReference>
<reference evidence="6" key="1">
    <citation type="submission" date="2016-06" db="EMBL/GenBank/DDBJ databases">
        <authorList>
            <person name="Varghese N."/>
            <person name="Submissions Spin"/>
        </authorList>
    </citation>
    <scope>NUCLEOTIDE SEQUENCE [LARGE SCALE GENOMIC DNA]</scope>
    <source>
        <strain evidence="6">DSM 43909</strain>
    </source>
</reference>
<dbReference type="Gene3D" id="3.30.1360.40">
    <property type="match status" value="1"/>
</dbReference>
<dbReference type="InterPro" id="IPR029000">
    <property type="entry name" value="Cyclophilin-like_dom_sf"/>
</dbReference>
<keyword evidence="1" id="KW-0547">Nucleotide-binding</keyword>
<dbReference type="SMART" id="SM00796">
    <property type="entry name" value="AHS1"/>
    <property type="match status" value="1"/>
</dbReference>
<organism evidence="5 6">
    <name type="scientific">Micromonospora viridifaciens</name>
    <dbReference type="NCBI Taxonomy" id="1881"/>
    <lineage>
        <taxon>Bacteria</taxon>
        <taxon>Bacillati</taxon>
        <taxon>Actinomycetota</taxon>
        <taxon>Actinomycetes</taxon>
        <taxon>Micromonosporales</taxon>
        <taxon>Micromonosporaceae</taxon>
        <taxon>Micromonospora</taxon>
    </lineage>
</organism>
<dbReference type="Pfam" id="PF02682">
    <property type="entry name" value="CT_C_D"/>
    <property type="match status" value="1"/>
</dbReference>
<sequence>MTLRVLPYGERALLIEVADHHEALALYDDIRRESPAGVLDLVSAAASVLVVFEDEESAGAAAPTLRTRSIPPVDRAVGDLVEVPARYDGADLDEVAASLGMSVEEVVRRHETAEYVVAFVGFAPGFSYLTGLDPALHMPRRSVPRTRVPTGSIAMAGEYTAVYPRESPGGWRLLGHTTLEMWDLDREPPALLQPGMRVRFRRVTR</sequence>
<dbReference type="PANTHER" id="PTHR34698">
    <property type="entry name" value="5-OXOPROLINASE SUBUNIT B"/>
    <property type="match status" value="1"/>
</dbReference>
<proteinExistence type="predicted"/>
<dbReference type="AlphaFoldDB" id="A0A1C4ZNI2"/>
<dbReference type="GO" id="GO:0005524">
    <property type="term" value="F:ATP binding"/>
    <property type="evidence" value="ECO:0007669"/>
    <property type="project" value="UniProtKB-KW"/>
</dbReference>
<accession>A0A1C4ZNI2</accession>
<dbReference type="RefSeq" id="WP_089009107.1">
    <property type="nucleotide sequence ID" value="NZ_LT607411.1"/>
</dbReference>
<keyword evidence="3" id="KW-0067">ATP-binding</keyword>
<protein>
    <submittedName>
        <fullName evidence="5">Sensor histidine kinase inhibitor, KipI family</fullName>
    </submittedName>
</protein>
<dbReference type="EMBL" id="LT607411">
    <property type="protein sequence ID" value="SCF34508.1"/>
    <property type="molecule type" value="Genomic_DNA"/>
</dbReference>
<name>A0A1C4ZNI2_MICVI</name>
<keyword evidence="6" id="KW-1185">Reference proteome</keyword>
<evidence type="ECO:0000256" key="2">
    <source>
        <dbReference type="ARBA" id="ARBA00022801"/>
    </source>
</evidence>
<feature type="domain" description="Carboxyltransferase" evidence="4">
    <location>
        <begin position="3"/>
        <end position="192"/>
    </location>
</feature>
<dbReference type="SUPFAM" id="SSF160467">
    <property type="entry name" value="PH0987 N-terminal domain-like"/>
    <property type="match status" value="1"/>
</dbReference>
<evidence type="ECO:0000313" key="5">
    <source>
        <dbReference type="EMBL" id="SCF34508.1"/>
    </source>
</evidence>
<dbReference type="Gene3D" id="2.40.100.10">
    <property type="entry name" value="Cyclophilin-like"/>
    <property type="match status" value="1"/>
</dbReference>
<dbReference type="OrthoDB" id="9778567at2"/>
<dbReference type="InterPro" id="IPR010016">
    <property type="entry name" value="PxpB"/>
</dbReference>
<evidence type="ECO:0000313" key="6">
    <source>
        <dbReference type="Proteomes" id="UP000198242"/>
    </source>
</evidence>
<evidence type="ECO:0000256" key="1">
    <source>
        <dbReference type="ARBA" id="ARBA00022741"/>
    </source>
</evidence>